<dbReference type="InterPro" id="IPR027417">
    <property type="entry name" value="P-loop_NTPase"/>
</dbReference>
<dbReference type="GO" id="GO:0005525">
    <property type="term" value="F:GTP binding"/>
    <property type="evidence" value="ECO:0007669"/>
    <property type="project" value="InterPro"/>
</dbReference>
<proteinExistence type="inferred from homology"/>
<evidence type="ECO:0000313" key="3">
    <source>
        <dbReference type="EMBL" id="KAG9462325.1"/>
    </source>
</evidence>
<reference evidence="3" key="1">
    <citation type="thesis" date="2020" institute="ProQuest LLC" country="789 East Eisenhower Parkway, Ann Arbor, MI, USA">
        <title>Comparative Genomics and Chromosome Evolution.</title>
        <authorList>
            <person name="Mudd A.B."/>
        </authorList>
    </citation>
    <scope>NUCLEOTIDE SEQUENCE</scope>
    <source>
        <strain evidence="3">HN-11 Male</strain>
        <tissue evidence="3">Kidney and liver</tissue>
    </source>
</reference>
<organism evidence="3 4">
    <name type="scientific">Eleutherodactylus coqui</name>
    <name type="common">Puerto Rican coqui</name>
    <dbReference type="NCBI Taxonomy" id="57060"/>
    <lineage>
        <taxon>Eukaryota</taxon>
        <taxon>Metazoa</taxon>
        <taxon>Chordata</taxon>
        <taxon>Craniata</taxon>
        <taxon>Vertebrata</taxon>
        <taxon>Euteleostomi</taxon>
        <taxon>Amphibia</taxon>
        <taxon>Batrachia</taxon>
        <taxon>Anura</taxon>
        <taxon>Neobatrachia</taxon>
        <taxon>Hyloidea</taxon>
        <taxon>Eleutherodactylidae</taxon>
        <taxon>Eleutherodactylinae</taxon>
        <taxon>Eleutherodactylus</taxon>
        <taxon>Eleutherodactylus</taxon>
    </lineage>
</organism>
<dbReference type="InterPro" id="IPR058641">
    <property type="entry name" value="GVIN1_dom"/>
</dbReference>
<dbReference type="Gene3D" id="3.40.50.300">
    <property type="entry name" value="P-loop containing nucleotide triphosphate hydrolases"/>
    <property type="match status" value="1"/>
</dbReference>
<keyword evidence="4" id="KW-1185">Reference proteome</keyword>
<name>A0A8J6E4A7_ELECQ</name>
<dbReference type="EMBL" id="WNTK01012062">
    <property type="protein sequence ID" value="KAG9462325.1"/>
    <property type="molecule type" value="Genomic_DNA"/>
</dbReference>
<dbReference type="Pfam" id="PF25496">
    <property type="entry name" value="URGCP"/>
    <property type="match status" value="1"/>
</dbReference>
<dbReference type="InterPro" id="IPR057365">
    <property type="entry name" value="URGCP"/>
</dbReference>
<protein>
    <recommendedName>
        <fullName evidence="2">VLIG-type G domain-containing protein</fullName>
    </recommendedName>
</protein>
<accession>A0A8J6E4A7</accession>
<evidence type="ECO:0000259" key="2">
    <source>
        <dbReference type="PROSITE" id="PS51717"/>
    </source>
</evidence>
<feature type="domain" description="VLIG-type G" evidence="2">
    <location>
        <begin position="595"/>
        <end position="839"/>
    </location>
</feature>
<evidence type="ECO:0000256" key="1">
    <source>
        <dbReference type="ARBA" id="ARBA00006828"/>
    </source>
</evidence>
<dbReference type="Pfam" id="PF25683">
    <property type="entry name" value="URGCP_GTPase"/>
    <property type="match status" value="1"/>
</dbReference>
<dbReference type="InterPro" id="IPR030383">
    <property type="entry name" value="G_VLIG_dom"/>
</dbReference>
<dbReference type="SUPFAM" id="SSF52540">
    <property type="entry name" value="P-loop containing nucleoside triphosphate hydrolases"/>
    <property type="match status" value="1"/>
</dbReference>
<dbReference type="InterPro" id="IPR052986">
    <property type="entry name" value="VLIG_GTPase"/>
</dbReference>
<gene>
    <name evidence="3" type="ORF">GDO78_014370</name>
</gene>
<dbReference type="PANTHER" id="PTHR14819">
    <property type="entry name" value="GTP-BINDING"/>
    <property type="match status" value="1"/>
</dbReference>
<evidence type="ECO:0000313" key="4">
    <source>
        <dbReference type="Proteomes" id="UP000770717"/>
    </source>
</evidence>
<dbReference type="PANTHER" id="PTHR14819:SF9">
    <property type="entry name" value="UP-REGULATOR OF CELL PROLIFERATION-LIKE"/>
    <property type="match status" value="1"/>
</dbReference>
<dbReference type="Proteomes" id="UP000770717">
    <property type="component" value="Unassembled WGS sequence"/>
</dbReference>
<dbReference type="OrthoDB" id="1597724at2759"/>
<comment type="similarity">
    <text evidence="1">Belongs to the TRAFAC class dynamin-like GTPase superfamily. Very large inducible GTPase (VLIG) family.</text>
</comment>
<dbReference type="PROSITE" id="PS51717">
    <property type="entry name" value="G_VLIG"/>
    <property type="match status" value="1"/>
</dbReference>
<dbReference type="Pfam" id="PF25974">
    <property type="entry name" value="URGCP_9th"/>
    <property type="match status" value="1"/>
</dbReference>
<sequence>MKNHLDSKLTLGDVLSIGTDNLHIDQPKDIQDIPWNFLTKIIGLNRTARNIQLQKQFPKEEPDDDSEQFFSVNEVEDPSCSIHPLDVLCVVLHCSDLFLQQEIITKMSMCQFSVPLLLPANDGLDCTFMLWAMRDIVKKWRPQSLADSKGFMEDNVVNIEMPIFSFVRLGPSKLSKSKLLNQVLNPVQQHHDFFIHDNMEGGNIKRKISDGLVEMSWYFPCGKSDVFSEPIAVANLRGDLESNWEQFTFLTRISSATFIFIDSMCERQFQLLSSCSPNETKFYLIVTPGKDKAIDPETQKHLKNVMVNLNIRKKQIVVKRTKTNNAEYVKNIQNSIEQFLKEYPKKSSIEKLKAQRYGLPINVDEDLPECQKARACAVNITSLIDNVEDYKKKSLNLQGDLWKKLSKLEKEFCRMTNLKGKDVQQYQAELQDEHIALHKIQNEHDLSEGIMLFINAITHLSQAERQYFLKWLKLELESISRNNVSALQAEYKERCSNTSTNVEELKRIDQKISDSSLGIEHFLRELGQFYEAECSMIKENLLSEDRIQFSGLPEIVSDLLHDGFPLELIDGDASNIPLQWITDVLTELDKRTGGQCRMRVITVLGVQSTGKSTLLNTMFGLQFPVASGRCTRGAFMTLIKVKENFQEETGCEFILVIDTEGLKAPELASLEDSYEHDNELATLVVGLSNVTIINMAMENTTEMKDILQMVVHAFLRMKEIGKKPNCQFVHQNVSDVSAHDKNMRDRKKLLDQLNEMTKVAARMEKKIGITRFGDVMNYDFERHNWYIPGLWQGVPPMAPVNCGYSENVHKLKQDLFAFMKTQNAPSNIQDFITWVESLWNAVKHEKFIFSFRNSLVADAYGKLSMQFSLWEWEFNKKIYEWINDTENSIKNQISECLDQEIHDQCRHDLHQLLLEGENKMLEQLENYFENKTENVHLVERYREEFRLSIKSLKKELERKAISKYDNAVALQKGKVEVQHIQMKYQQVIEEKITELVESGRLKNHKMTDQDIKQEFENMWEETISRAQIGKIKRRNVGQAMLQLVRNDLSNKGSAISQRLAKITQLVYRQHPFEVSKKHIDQSFISSLKSWLFSDQYMTVKEFNDSLIDTCDEYITEKVNSDEDYDDACCQELLQIINEKLAGKNAKKLPFTLFFDMDIKVFIFGKAAEVFQEMHDRFVQKHDARNRLEELKPQYCTIFLSIFKEKDESQSRAKQFCEQCLKPAITQYVFTHLGEAIVDDILHSSDNRIFSTRTFFQYTLLENLLMEMAFPIYVDYLHSYKKFSKEWITNYISEKYHNPGSLDEFHENLLSSICERVQIVLQDETCLMSSTISQFFSTLCQNLQTELVIPQNKLKVIVFGNTLDVEQFSIDVQSYLTDTKEQISAQLRSMRLQSILSRLTLKPQDELLKKVIGCGQQCPFCKVPCEAGGGDHKEHFASVHRPRGLGKYRWCADEKLVPDICSLAVVSETKFKNSDTDWKLHPYKEYRTYYPDWAIQPDPSIQSSDYWKYIFAQFNEEFADAFNAKPADLPSNWNKITKEQGLASLKKMFNVS</sequence>
<comment type="caution">
    <text evidence="3">The sequence shown here is derived from an EMBL/GenBank/DDBJ whole genome shotgun (WGS) entry which is preliminary data.</text>
</comment>